<evidence type="ECO:0000256" key="2">
    <source>
        <dbReference type="ARBA" id="ARBA00022553"/>
    </source>
</evidence>
<dbReference type="EMBL" id="CAXAQS010000327">
    <property type="protein sequence ID" value="CAK9251137.1"/>
    <property type="molecule type" value="Genomic_DNA"/>
</dbReference>
<dbReference type="Gene3D" id="1.10.510.10">
    <property type="entry name" value="Transferase(Phosphotransferase) domain 1"/>
    <property type="match status" value="1"/>
</dbReference>
<keyword evidence="1" id="KW-0723">Serine/threonine-protein kinase</keyword>
<dbReference type="Proteomes" id="UP001497444">
    <property type="component" value="Unassembled WGS sequence"/>
</dbReference>
<evidence type="ECO:0000256" key="5">
    <source>
        <dbReference type="ARBA" id="ARBA00022777"/>
    </source>
</evidence>
<keyword evidence="3" id="KW-0808">Transferase</keyword>
<dbReference type="InterPro" id="IPR011009">
    <property type="entry name" value="Kinase-like_dom_sf"/>
</dbReference>
<evidence type="ECO:0000256" key="4">
    <source>
        <dbReference type="ARBA" id="ARBA00022741"/>
    </source>
</evidence>
<organism evidence="9 10">
    <name type="scientific">Sphagnum jensenii</name>
    <dbReference type="NCBI Taxonomy" id="128206"/>
    <lineage>
        <taxon>Eukaryota</taxon>
        <taxon>Viridiplantae</taxon>
        <taxon>Streptophyta</taxon>
        <taxon>Embryophyta</taxon>
        <taxon>Bryophyta</taxon>
        <taxon>Sphagnophytina</taxon>
        <taxon>Sphagnopsida</taxon>
        <taxon>Sphagnales</taxon>
        <taxon>Sphagnaceae</taxon>
        <taxon>Sphagnum</taxon>
    </lineage>
</organism>
<protein>
    <submittedName>
        <fullName evidence="9">Uncharacterized protein</fullName>
    </submittedName>
</protein>
<evidence type="ECO:0000259" key="7">
    <source>
        <dbReference type="PROSITE" id="PS50011"/>
    </source>
</evidence>
<dbReference type="InterPro" id="IPR000719">
    <property type="entry name" value="Prot_kinase_dom"/>
</dbReference>
<dbReference type="SMART" id="SM00220">
    <property type="entry name" value="S_TKc"/>
    <property type="match status" value="1"/>
</dbReference>
<evidence type="ECO:0000256" key="6">
    <source>
        <dbReference type="ARBA" id="ARBA00022840"/>
    </source>
</evidence>
<keyword evidence="5" id="KW-0418">Kinase</keyword>
<dbReference type="Pfam" id="PF00069">
    <property type="entry name" value="Pkinase"/>
    <property type="match status" value="1"/>
</dbReference>
<name>A0ABP0V9N3_9BRYO</name>
<reference evidence="9" key="1">
    <citation type="submission" date="2024-02" db="EMBL/GenBank/DDBJ databases">
        <authorList>
            <consortium name="ELIXIR-Norway"/>
            <consortium name="Elixir Norway"/>
        </authorList>
    </citation>
    <scope>NUCLEOTIDE SEQUENCE</scope>
</reference>
<dbReference type="InterPro" id="IPR000961">
    <property type="entry name" value="AGC-kinase_C"/>
</dbReference>
<proteinExistence type="predicted"/>
<dbReference type="PANTHER" id="PTHR24351">
    <property type="entry name" value="RIBOSOMAL PROTEIN S6 KINASE"/>
    <property type="match status" value="1"/>
</dbReference>
<evidence type="ECO:0000256" key="3">
    <source>
        <dbReference type="ARBA" id="ARBA00022679"/>
    </source>
</evidence>
<evidence type="ECO:0000313" key="9">
    <source>
        <dbReference type="EMBL" id="CAK9251137.1"/>
    </source>
</evidence>
<sequence>LDAVGHLRLTDFGLAKRAEGGTKTFCGTPEYLAPEILENKGHGKAVDWWALGTLLYEMLTGLPPYYDTNVQRMYHKILHDPLKFPKSEKTQLSEPARDVLRGLLERRVSARMCSGPTGCEELKKSSFFTPLDFRKVYDKEYIPEFRPPRATSDTDVRNFDHEFTSEPAGDSLVTTHMTNTMVEKSNFEGFTFQGGPTITTSDSK</sequence>
<dbReference type="InterPro" id="IPR017892">
    <property type="entry name" value="Pkinase_C"/>
</dbReference>
<keyword evidence="4" id="KW-0547">Nucleotide-binding</keyword>
<evidence type="ECO:0000259" key="8">
    <source>
        <dbReference type="PROSITE" id="PS51285"/>
    </source>
</evidence>
<evidence type="ECO:0000256" key="1">
    <source>
        <dbReference type="ARBA" id="ARBA00022527"/>
    </source>
</evidence>
<dbReference type="PROSITE" id="PS51285">
    <property type="entry name" value="AGC_KINASE_CTER"/>
    <property type="match status" value="1"/>
</dbReference>
<dbReference type="PROSITE" id="PS50011">
    <property type="entry name" value="PROTEIN_KINASE_DOM"/>
    <property type="match status" value="1"/>
</dbReference>
<accession>A0ABP0V9N3</accession>
<feature type="domain" description="Protein kinase" evidence="7">
    <location>
        <begin position="1"/>
        <end position="128"/>
    </location>
</feature>
<dbReference type="SMART" id="SM00133">
    <property type="entry name" value="S_TK_X"/>
    <property type="match status" value="1"/>
</dbReference>
<feature type="non-terminal residue" evidence="9">
    <location>
        <position position="1"/>
    </location>
</feature>
<keyword evidence="2" id="KW-0597">Phosphoprotein</keyword>
<dbReference type="Pfam" id="PF00433">
    <property type="entry name" value="Pkinase_C"/>
    <property type="match status" value="1"/>
</dbReference>
<dbReference type="Gene3D" id="3.30.200.20">
    <property type="entry name" value="Phosphorylase Kinase, domain 1"/>
    <property type="match status" value="1"/>
</dbReference>
<dbReference type="SUPFAM" id="SSF56112">
    <property type="entry name" value="Protein kinase-like (PK-like)"/>
    <property type="match status" value="1"/>
</dbReference>
<feature type="domain" description="AGC-kinase C-terminal" evidence="8">
    <location>
        <begin position="129"/>
        <end position="202"/>
    </location>
</feature>
<gene>
    <name evidence="9" type="ORF">CSSPJE1EN1_LOCUS26515</name>
</gene>
<comment type="caution">
    <text evidence="9">The sequence shown here is derived from an EMBL/GenBank/DDBJ whole genome shotgun (WGS) entry which is preliminary data.</text>
</comment>
<keyword evidence="10" id="KW-1185">Reference proteome</keyword>
<evidence type="ECO:0000313" key="10">
    <source>
        <dbReference type="Proteomes" id="UP001497444"/>
    </source>
</evidence>
<keyword evidence="6" id="KW-0067">ATP-binding</keyword>